<dbReference type="Pfam" id="PF00126">
    <property type="entry name" value="HTH_1"/>
    <property type="match status" value="1"/>
</dbReference>
<protein>
    <submittedName>
        <fullName evidence="6">LysR family transcriptional regulator</fullName>
    </submittedName>
</protein>
<keyword evidence="3" id="KW-0238">DNA-binding</keyword>
<keyword evidence="2" id="KW-0805">Transcription regulation</keyword>
<feature type="domain" description="HTH lysR-type" evidence="5">
    <location>
        <begin position="2"/>
        <end position="59"/>
    </location>
</feature>
<keyword evidence="4" id="KW-0804">Transcription</keyword>
<dbReference type="PANTHER" id="PTHR30346">
    <property type="entry name" value="TRANSCRIPTIONAL DUAL REGULATOR HCAR-RELATED"/>
    <property type="match status" value="1"/>
</dbReference>
<dbReference type="EMBL" id="JBHSMZ010000009">
    <property type="protein sequence ID" value="MFC5549614.1"/>
    <property type="molecule type" value="Genomic_DNA"/>
</dbReference>
<dbReference type="SUPFAM" id="SSF46785">
    <property type="entry name" value="Winged helix' DNA-binding domain"/>
    <property type="match status" value="1"/>
</dbReference>
<comment type="similarity">
    <text evidence="1">Belongs to the LysR transcriptional regulatory family.</text>
</comment>
<dbReference type="InterPro" id="IPR000847">
    <property type="entry name" value="LysR_HTH_N"/>
</dbReference>
<dbReference type="InterPro" id="IPR005119">
    <property type="entry name" value="LysR_subst-bd"/>
</dbReference>
<evidence type="ECO:0000313" key="6">
    <source>
        <dbReference type="EMBL" id="MFC5549614.1"/>
    </source>
</evidence>
<evidence type="ECO:0000256" key="1">
    <source>
        <dbReference type="ARBA" id="ARBA00009437"/>
    </source>
</evidence>
<dbReference type="Gene3D" id="1.10.10.10">
    <property type="entry name" value="Winged helix-like DNA-binding domain superfamily/Winged helix DNA-binding domain"/>
    <property type="match status" value="1"/>
</dbReference>
<dbReference type="PRINTS" id="PR00039">
    <property type="entry name" value="HTHLYSR"/>
</dbReference>
<dbReference type="SUPFAM" id="SSF53850">
    <property type="entry name" value="Periplasmic binding protein-like II"/>
    <property type="match status" value="1"/>
</dbReference>
<dbReference type="Gene3D" id="3.40.190.10">
    <property type="entry name" value="Periplasmic binding protein-like II"/>
    <property type="match status" value="2"/>
</dbReference>
<dbReference type="RefSeq" id="WP_379771706.1">
    <property type="nucleotide sequence ID" value="NZ_JBHSMZ010000009.1"/>
</dbReference>
<evidence type="ECO:0000256" key="4">
    <source>
        <dbReference type="ARBA" id="ARBA00023163"/>
    </source>
</evidence>
<dbReference type="Proteomes" id="UP001596086">
    <property type="component" value="Unassembled WGS sequence"/>
</dbReference>
<evidence type="ECO:0000259" key="5">
    <source>
        <dbReference type="PROSITE" id="PS50931"/>
    </source>
</evidence>
<dbReference type="PROSITE" id="PS50931">
    <property type="entry name" value="HTH_LYSR"/>
    <property type="match status" value="1"/>
</dbReference>
<accession>A0ABW0RXV3</accession>
<dbReference type="InterPro" id="IPR036390">
    <property type="entry name" value="WH_DNA-bd_sf"/>
</dbReference>
<evidence type="ECO:0000256" key="3">
    <source>
        <dbReference type="ARBA" id="ARBA00023125"/>
    </source>
</evidence>
<evidence type="ECO:0000313" key="7">
    <source>
        <dbReference type="Proteomes" id="UP001596086"/>
    </source>
</evidence>
<reference evidence="7" key="1">
    <citation type="journal article" date="2019" name="Int. J. Syst. Evol. Microbiol.">
        <title>The Global Catalogue of Microorganisms (GCM) 10K type strain sequencing project: providing services to taxonomists for standard genome sequencing and annotation.</title>
        <authorList>
            <consortium name="The Broad Institute Genomics Platform"/>
            <consortium name="The Broad Institute Genome Sequencing Center for Infectious Disease"/>
            <person name="Wu L."/>
            <person name="Ma J."/>
        </authorList>
    </citation>
    <scope>NUCLEOTIDE SEQUENCE [LARGE SCALE GENOMIC DNA]</scope>
    <source>
        <strain evidence="7">CGMCC 4.5798</strain>
    </source>
</reference>
<evidence type="ECO:0000256" key="2">
    <source>
        <dbReference type="ARBA" id="ARBA00023015"/>
    </source>
</evidence>
<keyword evidence="7" id="KW-1185">Reference proteome</keyword>
<proteinExistence type="inferred from homology"/>
<organism evidence="6 7">
    <name type="scientific">Massilia aerilata</name>
    <dbReference type="NCBI Taxonomy" id="453817"/>
    <lineage>
        <taxon>Bacteria</taxon>
        <taxon>Pseudomonadati</taxon>
        <taxon>Pseudomonadota</taxon>
        <taxon>Betaproteobacteria</taxon>
        <taxon>Burkholderiales</taxon>
        <taxon>Oxalobacteraceae</taxon>
        <taxon>Telluria group</taxon>
        <taxon>Massilia</taxon>
    </lineage>
</organism>
<gene>
    <name evidence="6" type="ORF">ACFPO9_13945</name>
</gene>
<dbReference type="InterPro" id="IPR036388">
    <property type="entry name" value="WH-like_DNA-bd_sf"/>
</dbReference>
<sequence length="300" mass="33165">MFEISQVRCFVAVAEELHFGRAAERLNMTQPPLSRQIQLLEHHVGTRLLDRSSRGVRLTAAGKAFFPEAARILRMADEAVVTARRVAKGEQGALAIGFTAAFGYGLLPDLVRRLRERAPGISLTLKELVTTSQLEALDSGQLDVGLMRPHARHGELETVLLATEPLMLAIPEREADDWPEQPTLACVHDKPFLMYSPYEARYFYQLLNNCFDAAGVTPEVVEHIGQIHTMLALVSSGVGVALIPTAAARLQLRGVVLRTMQTDPPEPVQTVCAYRRDNGNPILDIFRRDILPAFLPARGD</sequence>
<comment type="caution">
    <text evidence="6">The sequence shown here is derived from an EMBL/GenBank/DDBJ whole genome shotgun (WGS) entry which is preliminary data.</text>
</comment>
<dbReference type="PANTHER" id="PTHR30346:SF0">
    <property type="entry name" value="HCA OPERON TRANSCRIPTIONAL ACTIVATOR HCAR"/>
    <property type="match status" value="1"/>
</dbReference>
<name>A0ABW0RXV3_9BURK</name>
<dbReference type="Pfam" id="PF03466">
    <property type="entry name" value="LysR_substrate"/>
    <property type="match status" value="1"/>
</dbReference>